<dbReference type="RefSeq" id="WP_258332809.1">
    <property type="nucleotide sequence ID" value="NZ_JAPTGG010000017.1"/>
</dbReference>
<dbReference type="GO" id="GO:0005886">
    <property type="term" value="C:plasma membrane"/>
    <property type="evidence" value="ECO:0007669"/>
    <property type="project" value="UniProtKB-ARBA"/>
</dbReference>
<comment type="caution">
    <text evidence="11">The sequence shown here is derived from an EMBL/GenBank/DDBJ whole genome shotgun (WGS) entry which is preliminary data.</text>
</comment>
<keyword evidence="12" id="KW-1185">Reference proteome</keyword>
<dbReference type="InterPro" id="IPR036097">
    <property type="entry name" value="HisK_dim/P_sf"/>
</dbReference>
<dbReference type="PRINTS" id="PR00344">
    <property type="entry name" value="BCTRLSENSOR"/>
</dbReference>
<feature type="domain" description="Histidine kinase" evidence="9">
    <location>
        <begin position="278"/>
        <end position="492"/>
    </location>
</feature>
<dbReference type="PROSITE" id="PS50885">
    <property type="entry name" value="HAMP"/>
    <property type="match status" value="1"/>
</dbReference>
<dbReference type="AlphaFoldDB" id="A0A9J6RR78"/>
<evidence type="ECO:0000256" key="5">
    <source>
        <dbReference type="ARBA" id="ARBA00022679"/>
    </source>
</evidence>
<evidence type="ECO:0000256" key="8">
    <source>
        <dbReference type="SAM" id="Phobius"/>
    </source>
</evidence>
<feature type="coiled-coil region" evidence="7">
    <location>
        <begin position="209"/>
        <end position="271"/>
    </location>
</feature>
<comment type="catalytic activity">
    <reaction evidence="1">
        <text>ATP + protein L-histidine = ADP + protein N-phospho-L-histidine.</text>
        <dbReference type="EC" id="2.7.13.3"/>
    </reaction>
</comment>
<dbReference type="EC" id="2.7.13.3" evidence="3"/>
<dbReference type="FunFam" id="3.30.565.10:FF:000006">
    <property type="entry name" value="Sensor histidine kinase WalK"/>
    <property type="match status" value="1"/>
</dbReference>
<keyword evidence="6" id="KW-0418">Kinase</keyword>
<evidence type="ECO:0000256" key="7">
    <source>
        <dbReference type="SAM" id="Coils"/>
    </source>
</evidence>
<dbReference type="PANTHER" id="PTHR42878">
    <property type="entry name" value="TWO-COMPONENT HISTIDINE KINASE"/>
    <property type="match status" value="1"/>
</dbReference>
<keyword evidence="5" id="KW-0808">Transferase</keyword>
<keyword evidence="8" id="KW-0812">Transmembrane</keyword>
<dbReference type="PANTHER" id="PTHR42878:SF15">
    <property type="entry name" value="BACTERIOPHYTOCHROME"/>
    <property type="match status" value="1"/>
</dbReference>
<comment type="subcellular location">
    <subcellularLocation>
        <location evidence="2">Membrane</location>
    </subcellularLocation>
</comment>
<dbReference type="SUPFAM" id="SSF55874">
    <property type="entry name" value="ATPase domain of HSP90 chaperone/DNA topoisomerase II/histidine kinase"/>
    <property type="match status" value="1"/>
</dbReference>
<name>A0A9J6RR78_9GAMM</name>
<dbReference type="EMBL" id="JAPTGG010000017">
    <property type="protein sequence ID" value="MCZ0866858.1"/>
    <property type="molecule type" value="Genomic_DNA"/>
</dbReference>
<evidence type="ECO:0000259" key="9">
    <source>
        <dbReference type="PROSITE" id="PS50109"/>
    </source>
</evidence>
<keyword evidence="8" id="KW-1133">Transmembrane helix</keyword>
<evidence type="ECO:0000256" key="4">
    <source>
        <dbReference type="ARBA" id="ARBA00022553"/>
    </source>
</evidence>
<dbReference type="InterPro" id="IPR004358">
    <property type="entry name" value="Sig_transdc_His_kin-like_C"/>
</dbReference>
<keyword evidence="4" id="KW-0597">Phosphoprotein</keyword>
<evidence type="ECO:0000256" key="6">
    <source>
        <dbReference type="ARBA" id="ARBA00022777"/>
    </source>
</evidence>
<dbReference type="InterPro" id="IPR005467">
    <property type="entry name" value="His_kinase_dom"/>
</dbReference>
<dbReference type="SMART" id="SM00388">
    <property type="entry name" value="HisKA"/>
    <property type="match status" value="1"/>
</dbReference>
<dbReference type="InterPro" id="IPR003660">
    <property type="entry name" value="HAMP_dom"/>
</dbReference>
<protein>
    <recommendedName>
        <fullName evidence="3">histidine kinase</fullName>
        <ecNumber evidence="3">2.7.13.3</ecNumber>
    </recommendedName>
</protein>
<dbReference type="GO" id="GO:0000156">
    <property type="term" value="F:phosphorelay response regulator activity"/>
    <property type="evidence" value="ECO:0007669"/>
    <property type="project" value="TreeGrafter"/>
</dbReference>
<organism evidence="11 12">
    <name type="scientific">Dasania phycosphaerae</name>
    <dbReference type="NCBI Taxonomy" id="2950436"/>
    <lineage>
        <taxon>Bacteria</taxon>
        <taxon>Pseudomonadati</taxon>
        <taxon>Pseudomonadota</taxon>
        <taxon>Gammaproteobacteria</taxon>
        <taxon>Cellvibrionales</taxon>
        <taxon>Spongiibacteraceae</taxon>
        <taxon>Dasania</taxon>
    </lineage>
</organism>
<dbReference type="InterPro" id="IPR003594">
    <property type="entry name" value="HATPase_dom"/>
</dbReference>
<reference evidence="11 12" key="1">
    <citation type="submission" date="2022-12" db="EMBL/GenBank/DDBJ databases">
        <title>Dasania phycosphaerae sp. nov., isolated from particulate material of the south coast of Korea.</title>
        <authorList>
            <person name="Jiang Y."/>
        </authorList>
    </citation>
    <scope>NUCLEOTIDE SEQUENCE [LARGE SCALE GENOMIC DNA]</scope>
    <source>
        <strain evidence="11 12">GY-19</strain>
    </source>
</reference>
<dbReference type="InterPro" id="IPR033417">
    <property type="entry name" value="CHASE8"/>
</dbReference>
<dbReference type="FunFam" id="1.10.287.130:FF:000070">
    <property type="entry name" value="Histidine kinase sensor protein"/>
    <property type="match status" value="1"/>
</dbReference>
<evidence type="ECO:0000313" key="12">
    <source>
        <dbReference type="Proteomes" id="UP001069090"/>
    </source>
</evidence>
<dbReference type="SMART" id="SM00387">
    <property type="entry name" value="HATPase_c"/>
    <property type="match status" value="1"/>
</dbReference>
<gene>
    <name evidence="11" type="ORF">O0V09_16735</name>
</gene>
<dbReference type="GO" id="GO:0007234">
    <property type="term" value="P:osmosensory signaling via phosphorelay pathway"/>
    <property type="evidence" value="ECO:0007669"/>
    <property type="project" value="TreeGrafter"/>
</dbReference>
<keyword evidence="8" id="KW-0472">Membrane</keyword>
<dbReference type="Pfam" id="PF02518">
    <property type="entry name" value="HATPase_c"/>
    <property type="match status" value="1"/>
</dbReference>
<evidence type="ECO:0000259" key="10">
    <source>
        <dbReference type="PROSITE" id="PS50885"/>
    </source>
</evidence>
<dbReference type="Gene3D" id="1.10.287.130">
    <property type="match status" value="1"/>
</dbReference>
<dbReference type="InterPro" id="IPR036890">
    <property type="entry name" value="HATPase_C_sf"/>
</dbReference>
<dbReference type="SUPFAM" id="SSF47384">
    <property type="entry name" value="Homodimeric domain of signal transducing histidine kinase"/>
    <property type="match status" value="1"/>
</dbReference>
<keyword evidence="11" id="KW-0547">Nucleotide-binding</keyword>
<evidence type="ECO:0000256" key="3">
    <source>
        <dbReference type="ARBA" id="ARBA00012438"/>
    </source>
</evidence>
<dbReference type="GO" id="GO:0030295">
    <property type="term" value="F:protein kinase activator activity"/>
    <property type="evidence" value="ECO:0007669"/>
    <property type="project" value="TreeGrafter"/>
</dbReference>
<dbReference type="Pfam" id="PF00512">
    <property type="entry name" value="HisKA"/>
    <property type="match status" value="1"/>
</dbReference>
<dbReference type="CDD" id="cd06225">
    <property type="entry name" value="HAMP"/>
    <property type="match status" value="1"/>
</dbReference>
<evidence type="ECO:0000313" key="11">
    <source>
        <dbReference type="EMBL" id="MCZ0866858.1"/>
    </source>
</evidence>
<dbReference type="Gene3D" id="3.30.565.10">
    <property type="entry name" value="Histidine kinase-like ATPase, C-terminal domain"/>
    <property type="match status" value="1"/>
</dbReference>
<dbReference type="Pfam" id="PF17152">
    <property type="entry name" value="CHASE8"/>
    <property type="match status" value="1"/>
</dbReference>
<dbReference type="Gene3D" id="6.10.340.10">
    <property type="match status" value="1"/>
</dbReference>
<proteinExistence type="predicted"/>
<dbReference type="Proteomes" id="UP001069090">
    <property type="component" value="Unassembled WGS sequence"/>
</dbReference>
<dbReference type="GO" id="GO:0005524">
    <property type="term" value="F:ATP binding"/>
    <property type="evidence" value="ECO:0007669"/>
    <property type="project" value="UniProtKB-KW"/>
</dbReference>
<dbReference type="PROSITE" id="PS50109">
    <property type="entry name" value="HIS_KIN"/>
    <property type="match status" value="1"/>
</dbReference>
<dbReference type="CDD" id="cd00082">
    <property type="entry name" value="HisKA"/>
    <property type="match status" value="1"/>
</dbReference>
<dbReference type="InterPro" id="IPR003661">
    <property type="entry name" value="HisK_dim/P_dom"/>
</dbReference>
<feature type="transmembrane region" description="Helical" evidence="8">
    <location>
        <begin position="137"/>
        <end position="162"/>
    </location>
</feature>
<dbReference type="Pfam" id="PF00672">
    <property type="entry name" value="HAMP"/>
    <property type="match status" value="1"/>
</dbReference>
<sequence>MATTIIALVISSGVKLYKDLSHYHENYSNEMLAQASMLARVNTPALQFDDSDSANEYLSYSDDRDYIQAVAIYNERGGLFAHYTRSDISKDSLPALPDSEGIKVEGDAILVFKRIVANDEILGTIYLQADYKLFDKLLLNLSFTLIGAILAVFIAFLLSLWLQDTVTNPILKVAGLARKVMQERDYSLRATKVSDDEVGGLVEAFNSMLAEIEKSSKKLLDANRKMSQEVKERKLAEKALRESESKVLRLNVELEKRVKDRTLQLETINKELESFSYSVSHDLRTPLRAIDGFSQALLEDYQDSFDEMGADYLDRIRLAAQRMGILIDDMLNLSRVSRTSFKFENVNLSELVEELFTELQEDNPERDADIQITSDLSATCDRQMMRIALHNLLHNAWKYSSKKDKTHIEFGLRQKEGKAAFFVQDNGAGFDMAYAGKLFGAFQRLHSSDDYPGTGVGLATVKRIVSRHGGDIWAESKVGEGTVFYFTVSGDSSASNPVDNLGSDFNEQQSNIVS</sequence>
<evidence type="ECO:0000256" key="2">
    <source>
        <dbReference type="ARBA" id="ARBA00004370"/>
    </source>
</evidence>
<dbReference type="GO" id="GO:0000155">
    <property type="term" value="F:phosphorelay sensor kinase activity"/>
    <property type="evidence" value="ECO:0007669"/>
    <property type="project" value="InterPro"/>
</dbReference>
<keyword evidence="7" id="KW-0175">Coiled coil</keyword>
<feature type="domain" description="HAMP" evidence="10">
    <location>
        <begin position="164"/>
        <end position="217"/>
    </location>
</feature>
<keyword evidence="11" id="KW-0067">ATP-binding</keyword>
<evidence type="ECO:0000256" key="1">
    <source>
        <dbReference type="ARBA" id="ARBA00000085"/>
    </source>
</evidence>
<dbReference type="InterPro" id="IPR050351">
    <property type="entry name" value="BphY/WalK/GraS-like"/>
</dbReference>
<accession>A0A9J6RR78</accession>